<evidence type="ECO:0000313" key="1">
    <source>
        <dbReference type="EMBL" id="KAG2950479.1"/>
    </source>
</evidence>
<dbReference type="Proteomes" id="UP000736787">
    <property type="component" value="Unassembled WGS sequence"/>
</dbReference>
<gene>
    <name evidence="1" type="ORF">PC117_g4403</name>
</gene>
<comment type="caution">
    <text evidence="1">The sequence shown here is derived from an EMBL/GenBank/DDBJ whole genome shotgun (WGS) entry which is preliminary data.</text>
</comment>
<evidence type="ECO:0000313" key="2">
    <source>
        <dbReference type="Proteomes" id="UP000736787"/>
    </source>
</evidence>
<organism evidence="1 2">
    <name type="scientific">Phytophthora cactorum</name>
    <dbReference type="NCBI Taxonomy" id="29920"/>
    <lineage>
        <taxon>Eukaryota</taxon>
        <taxon>Sar</taxon>
        <taxon>Stramenopiles</taxon>
        <taxon>Oomycota</taxon>
        <taxon>Peronosporomycetes</taxon>
        <taxon>Peronosporales</taxon>
        <taxon>Peronosporaceae</taxon>
        <taxon>Phytophthora</taxon>
    </lineage>
</organism>
<proteinExistence type="predicted"/>
<protein>
    <submittedName>
        <fullName evidence="1">Uncharacterized protein</fullName>
    </submittedName>
</protein>
<sequence length="49" mass="5635">MLRLRDTKNEDGDNELVLVAALITIQQLNEREIKRSGPAFVWNTSYRGC</sequence>
<dbReference type="EMBL" id="RCMK01000069">
    <property type="protein sequence ID" value="KAG2950479.1"/>
    <property type="molecule type" value="Genomic_DNA"/>
</dbReference>
<dbReference type="AlphaFoldDB" id="A0A8T1EFT9"/>
<name>A0A8T1EFT9_9STRA</name>
<reference evidence="1" key="1">
    <citation type="submission" date="2018-10" db="EMBL/GenBank/DDBJ databases">
        <title>Effector identification in a new, highly contiguous assembly of the strawberry crown rot pathogen Phytophthora cactorum.</title>
        <authorList>
            <person name="Armitage A.D."/>
            <person name="Nellist C.F."/>
            <person name="Bates H."/>
            <person name="Vickerstaff R.J."/>
            <person name="Harrison R.J."/>
        </authorList>
    </citation>
    <scope>NUCLEOTIDE SEQUENCE</scope>
    <source>
        <strain evidence="1">4040</strain>
    </source>
</reference>
<accession>A0A8T1EFT9</accession>